<evidence type="ECO:0000313" key="2">
    <source>
        <dbReference type="EMBL" id="MBC8586041.1"/>
    </source>
</evidence>
<keyword evidence="1" id="KW-0812">Transmembrane</keyword>
<feature type="transmembrane region" description="Helical" evidence="1">
    <location>
        <begin position="76"/>
        <end position="100"/>
    </location>
</feature>
<sequence length="173" mass="19576">MNNKKYIYAAKYFVYFLVMVGMYVLQTTPGFLSVFGTKPNFVIPAAICIAILEGEFVGGIYGVLGGILCDFGGFMLFGFHSIIMLIACVIAGLLTIYLLQPGVINYVLLVFVTMMVRGLLEFLLGFAVWGYEHVWMILVYNILPGVIYTAAVSPLIFYLYRWLDREFELRVRT</sequence>
<dbReference type="EMBL" id="JACRTD010000007">
    <property type="protein sequence ID" value="MBC8586041.1"/>
    <property type="molecule type" value="Genomic_DNA"/>
</dbReference>
<feature type="transmembrane region" description="Helical" evidence="1">
    <location>
        <begin position="12"/>
        <end position="35"/>
    </location>
</feature>
<evidence type="ECO:0008006" key="4">
    <source>
        <dbReference type="Google" id="ProtNLM"/>
    </source>
</evidence>
<protein>
    <recommendedName>
        <fullName evidence="4">Rod shape-determining protein MreD</fullName>
    </recommendedName>
</protein>
<keyword evidence="3" id="KW-1185">Reference proteome</keyword>
<feature type="transmembrane region" description="Helical" evidence="1">
    <location>
        <begin position="106"/>
        <end position="131"/>
    </location>
</feature>
<proteinExistence type="predicted"/>
<evidence type="ECO:0000313" key="3">
    <source>
        <dbReference type="Proteomes" id="UP000623678"/>
    </source>
</evidence>
<name>A0A926EQT4_9FIRM</name>
<keyword evidence="1" id="KW-0472">Membrane</keyword>
<keyword evidence="1" id="KW-1133">Transmembrane helix</keyword>
<comment type="caution">
    <text evidence="2">The sequence shown here is derived from an EMBL/GenBank/DDBJ whole genome shotgun (WGS) entry which is preliminary data.</text>
</comment>
<feature type="transmembrane region" description="Helical" evidence="1">
    <location>
        <begin position="41"/>
        <end position="64"/>
    </location>
</feature>
<dbReference type="AlphaFoldDB" id="A0A926EQT4"/>
<reference evidence="2" key="1">
    <citation type="submission" date="2020-08" db="EMBL/GenBank/DDBJ databases">
        <title>Genome public.</title>
        <authorList>
            <person name="Liu C."/>
            <person name="Sun Q."/>
        </authorList>
    </citation>
    <scope>NUCLEOTIDE SEQUENCE</scope>
    <source>
        <strain evidence="2">NSJ-64</strain>
    </source>
</reference>
<feature type="transmembrane region" description="Helical" evidence="1">
    <location>
        <begin position="138"/>
        <end position="160"/>
    </location>
</feature>
<evidence type="ECO:0000256" key="1">
    <source>
        <dbReference type="SAM" id="Phobius"/>
    </source>
</evidence>
<organism evidence="2 3">
    <name type="scientific">Youxingia wuxianensis</name>
    <dbReference type="NCBI Taxonomy" id="2763678"/>
    <lineage>
        <taxon>Bacteria</taxon>
        <taxon>Bacillati</taxon>
        <taxon>Bacillota</taxon>
        <taxon>Clostridia</taxon>
        <taxon>Eubacteriales</taxon>
        <taxon>Oscillospiraceae</taxon>
        <taxon>Youxingia</taxon>
    </lineage>
</organism>
<dbReference type="Proteomes" id="UP000623678">
    <property type="component" value="Unassembled WGS sequence"/>
</dbReference>
<gene>
    <name evidence="2" type="ORF">H8705_10650</name>
</gene>
<accession>A0A926EQT4</accession>
<dbReference type="RefSeq" id="WP_262395759.1">
    <property type="nucleotide sequence ID" value="NZ_JACRTD010000007.1"/>
</dbReference>